<dbReference type="EMBL" id="CP025781">
    <property type="protein sequence ID" value="QBC44478.1"/>
    <property type="molecule type" value="Genomic_DNA"/>
</dbReference>
<evidence type="ECO:0008006" key="3">
    <source>
        <dbReference type="Google" id="ProtNLM"/>
    </source>
</evidence>
<dbReference type="KEGG" id="ifl:C1H71_13670"/>
<accession>A0A7G3GBH9</accession>
<reference evidence="1 2" key="1">
    <citation type="submission" date="2018-01" db="EMBL/GenBank/DDBJ databases">
        <title>Genome sequence of Iodobacter sp. strain PCH194 isolated from Indian Trans-Himalaya.</title>
        <authorList>
            <person name="Kumar V."/>
            <person name="Thakur V."/>
            <person name="Kumar S."/>
            <person name="Singh D."/>
        </authorList>
    </citation>
    <scope>NUCLEOTIDE SEQUENCE [LARGE SCALE GENOMIC DNA]</scope>
    <source>
        <strain evidence="1 2">PCH194</strain>
    </source>
</reference>
<proteinExistence type="predicted"/>
<keyword evidence="2" id="KW-1185">Reference proteome</keyword>
<evidence type="ECO:0000313" key="1">
    <source>
        <dbReference type="EMBL" id="QBC44478.1"/>
    </source>
</evidence>
<name>A0A7G3GBH9_9NEIS</name>
<protein>
    <recommendedName>
        <fullName evidence="3">Integrase</fullName>
    </recommendedName>
</protein>
<organism evidence="1 2">
    <name type="scientific">Iodobacter fluviatilis</name>
    <dbReference type="NCBI Taxonomy" id="537"/>
    <lineage>
        <taxon>Bacteria</taxon>
        <taxon>Pseudomonadati</taxon>
        <taxon>Pseudomonadota</taxon>
        <taxon>Betaproteobacteria</taxon>
        <taxon>Neisseriales</taxon>
        <taxon>Chitinibacteraceae</taxon>
        <taxon>Iodobacter</taxon>
    </lineage>
</organism>
<evidence type="ECO:0000313" key="2">
    <source>
        <dbReference type="Proteomes" id="UP000515917"/>
    </source>
</evidence>
<gene>
    <name evidence="1" type="ORF">C1H71_13670</name>
</gene>
<sequence>MSQTKAADGSLSYRAQVRVKRGGQIIYSEAKTFSKEKLVKDWAAKLEQALKGDGAVEWHKIAKLLVSELLRRYIDEVGEVQKFGRTKRHVMENLIKKPIAKKWIGDLTAADVIAHCKLRLGEGGWPFYNYPGCYLSGVGIGVSVELWRMNWLSYWYINRKLFSTAKRR</sequence>
<dbReference type="AlphaFoldDB" id="A0A7G3GBH9"/>
<dbReference type="Proteomes" id="UP000515917">
    <property type="component" value="Chromosome"/>
</dbReference>